<evidence type="ECO:0000256" key="3">
    <source>
        <dbReference type="ARBA" id="ARBA00022927"/>
    </source>
</evidence>
<comment type="caution">
    <text evidence="4">The sequence shown here is derived from an EMBL/GenBank/DDBJ whole genome shotgun (WGS) entry which is preliminary data.</text>
</comment>
<dbReference type="PANTHER" id="PTHR13149:SF0">
    <property type="entry name" value="VACUOLAR PROTEIN-SORTING-ASSOCIATED PROTEIN 25"/>
    <property type="match status" value="1"/>
</dbReference>
<evidence type="ECO:0000313" key="4">
    <source>
        <dbReference type="EMBL" id="KOS14635.1"/>
    </source>
</evidence>
<dbReference type="InterPro" id="IPR036388">
    <property type="entry name" value="WH-like_DNA-bd_sf"/>
</dbReference>
<dbReference type="GO" id="GO:0005198">
    <property type="term" value="F:structural molecule activity"/>
    <property type="evidence" value="ECO:0007669"/>
    <property type="project" value="TreeGrafter"/>
</dbReference>
<dbReference type="Proteomes" id="UP000037751">
    <property type="component" value="Unassembled WGS sequence"/>
</dbReference>
<reference evidence="4 5" key="1">
    <citation type="submission" date="2015-07" db="EMBL/GenBank/DDBJ databases">
        <title>Draft Genome Sequence of Malassezia furfur CBS1878 and Malassezia pachydermatis CBS1879.</title>
        <authorList>
            <person name="Triana S."/>
            <person name="Ohm R."/>
            <person name="Gonzalez A."/>
            <person name="DeCock H."/>
            <person name="Restrepo S."/>
            <person name="Celis A."/>
        </authorList>
    </citation>
    <scope>NUCLEOTIDE SEQUENCE [LARGE SCALE GENOMIC DNA]</scope>
    <source>
        <strain evidence="4 5">CBS 1879</strain>
    </source>
</reference>
<protein>
    <recommendedName>
        <fullName evidence="6">Vacuolar protein-sorting-associated protein 25</fullName>
    </recommendedName>
</protein>
<proteinExistence type="inferred from homology"/>
<evidence type="ECO:0008006" key="6">
    <source>
        <dbReference type="Google" id="ProtNLM"/>
    </source>
</evidence>
<sequence length="219" mass="24319">MTSAFVFPSIHAFAPFYTLQPNPQTAAAQVDSWARLVLSYCAAHKHFTVEVDGAWERASDLFCHRGLDRALSPDMIRLILARLVEQGRAVFDPPLPRNVKPMKVGMVEADRRMHALSFAAATQAPGYHIEPGSKVLVYWHTPDEWGDLLYDWIKETGQNKSVLTVYEIEHGTFVQREQLPHAILMLALRSLAARGCAQIFGGSEATDAEADGNLGIKFA</sequence>
<keyword evidence="3" id="KW-0653">Protein transport</keyword>
<dbReference type="RefSeq" id="XP_017992267.1">
    <property type="nucleotide sequence ID" value="XM_018135170.1"/>
</dbReference>
<dbReference type="VEuPathDB" id="FungiDB:Malapachy_0655"/>
<dbReference type="InterPro" id="IPR008570">
    <property type="entry name" value="ESCRT-II_cplx_Vps25-sub"/>
</dbReference>
<dbReference type="EMBL" id="LGAV01000003">
    <property type="protein sequence ID" value="KOS14635.1"/>
    <property type="molecule type" value="Genomic_DNA"/>
</dbReference>
<dbReference type="SUPFAM" id="SSF46785">
    <property type="entry name" value="Winged helix' DNA-binding domain"/>
    <property type="match status" value="2"/>
</dbReference>
<dbReference type="AlphaFoldDB" id="A0A0M9VPN0"/>
<dbReference type="GO" id="GO:0043328">
    <property type="term" value="P:protein transport to vacuole involved in ubiquitin-dependent protein catabolic process via the multivesicular body sorting pathway"/>
    <property type="evidence" value="ECO:0007669"/>
    <property type="project" value="TreeGrafter"/>
</dbReference>
<accession>A0A0M9VPN0</accession>
<name>A0A0M9VPN0_9BASI</name>
<dbReference type="InterPro" id="IPR014041">
    <property type="entry name" value="ESCRT-II_cplx_Vps25-sub_N"/>
</dbReference>
<keyword evidence="2" id="KW-0813">Transport</keyword>
<dbReference type="GO" id="GO:0042803">
    <property type="term" value="F:protein homodimerization activity"/>
    <property type="evidence" value="ECO:0007669"/>
    <property type="project" value="TreeGrafter"/>
</dbReference>
<dbReference type="Gene3D" id="1.10.10.570">
    <property type="entry name" value="Winged helix' DNA-binding domain. Chain C. Domain 1"/>
    <property type="match status" value="1"/>
</dbReference>
<dbReference type="InterPro" id="IPR036390">
    <property type="entry name" value="WH_DNA-bd_sf"/>
</dbReference>
<dbReference type="GO" id="GO:0000814">
    <property type="term" value="C:ESCRT II complex"/>
    <property type="evidence" value="ECO:0007669"/>
    <property type="project" value="InterPro"/>
</dbReference>
<comment type="similarity">
    <text evidence="1">Belongs to the VPS25 family.</text>
</comment>
<dbReference type="STRING" id="77020.A0A0M9VPN0"/>
<organism evidence="4 5">
    <name type="scientific">Malassezia pachydermatis</name>
    <dbReference type="NCBI Taxonomy" id="77020"/>
    <lineage>
        <taxon>Eukaryota</taxon>
        <taxon>Fungi</taxon>
        <taxon>Dikarya</taxon>
        <taxon>Basidiomycota</taxon>
        <taxon>Ustilaginomycotina</taxon>
        <taxon>Malasseziomycetes</taxon>
        <taxon>Malasseziales</taxon>
        <taxon>Malasseziaceae</taxon>
        <taxon>Malassezia</taxon>
    </lineage>
</organism>
<dbReference type="Pfam" id="PF05871">
    <property type="entry name" value="ESCRT-II"/>
    <property type="match status" value="1"/>
</dbReference>
<keyword evidence="5" id="KW-1185">Reference proteome</keyword>
<evidence type="ECO:0000256" key="2">
    <source>
        <dbReference type="ARBA" id="ARBA00022448"/>
    </source>
</evidence>
<gene>
    <name evidence="4" type="ORF">Malapachy_0655</name>
</gene>
<dbReference type="GeneID" id="28727045"/>
<dbReference type="Gene3D" id="1.10.10.10">
    <property type="entry name" value="Winged helix-like DNA-binding domain superfamily/Winged helix DNA-binding domain"/>
    <property type="match status" value="1"/>
</dbReference>
<dbReference type="PANTHER" id="PTHR13149">
    <property type="entry name" value="VACUOLAR PROTEIN SORTING-ASSOCIATED PROTEIN VPS25"/>
    <property type="match status" value="1"/>
</dbReference>
<evidence type="ECO:0000313" key="5">
    <source>
        <dbReference type="Proteomes" id="UP000037751"/>
    </source>
</evidence>
<evidence type="ECO:0000256" key="1">
    <source>
        <dbReference type="ARBA" id="ARBA00009674"/>
    </source>
</evidence>
<dbReference type="OrthoDB" id="245150at2759"/>